<dbReference type="EMBL" id="FOTF01000011">
    <property type="protein sequence ID" value="SFL24192.1"/>
    <property type="molecule type" value="Genomic_DNA"/>
</dbReference>
<sequence>MRAFGLIAGLAVLAACTPPTPPTLQQVEAKCSQEARAAAGPTGQVTVGASSSNGLRSGISIGVTDDFLRGRDPAVVYAECYTRLSGAAPLTPYSPTAAR</sequence>
<protein>
    <recommendedName>
        <fullName evidence="3">Lipoprotein</fullName>
    </recommendedName>
</protein>
<name>A0A1I4G218_9RHOB</name>
<dbReference type="AlphaFoldDB" id="A0A1I4G218"/>
<accession>A0A1I4G218</accession>
<evidence type="ECO:0000313" key="2">
    <source>
        <dbReference type="Proteomes" id="UP000199550"/>
    </source>
</evidence>
<evidence type="ECO:0008006" key="3">
    <source>
        <dbReference type="Google" id="ProtNLM"/>
    </source>
</evidence>
<dbReference type="PROSITE" id="PS51257">
    <property type="entry name" value="PROKAR_LIPOPROTEIN"/>
    <property type="match status" value="1"/>
</dbReference>
<dbReference type="OrthoDB" id="7691501at2"/>
<proteinExistence type="predicted"/>
<reference evidence="1 2" key="1">
    <citation type="submission" date="2016-10" db="EMBL/GenBank/DDBJ databases">
        <authorList>
            <person name="de Groot N.N."/>
        </authorList>
    </citation>
    <scope>NUCLEOTIDE SEQUENCE [LARGE SCALE GENOMIC DNA]</scope>
    <source>
        <strain evidence="1 2">DSM 16199</strain>
    </source>
</reference>
<dbReference type="STRING" id="195913.SAMN04488004_11161"/>
<evidence type="ECO:0000313" key="1">
    <source>
        <dbReference type="EMBL" id="SFL24192.1"/>
    </source>
</evidence>
<keyword evidence="2" id="KW-1185">Reference proteome</keyword>
<organism evidence="1 2">
    <name type="scientific">Loktanella salsilacus</name>
    <dbReference type="NCBI Taxonomy" id="195913"/>
    <lineage>
        <taxon>Bacteria</taxon>
        <taxon>Pseudomonadati</taxon>
        <taxon>Pseudomonadota</taxon>
        <taxon>Alphaproteobacteria</taxon>
        <taxon>Rhodobacterales</taxon>
        <taxon>Roseobacteraceae</taxon>
        <taxon>Loktanella</taxon>
    </lineage>
</organism>
<dbReference type="RefSeq" id="WP_090189526.1">
    <property type="nucleotide sequence ID" value="NZ_FOTF01000011.1"/>
</dbReference>
<gene>
    <name evidence="1" type="ORF">SAMN04488004_11161</name>
</gene>
<dbReference type="Proteomes" id="UP000199550">
    <property type="component" value="Unassembled WGS sequence"/>
</dbReference>